<dbReference type="Proteomes" id="UP000027604">
    <property type="component" value="Chromosome I"/>
</dbReference>
<evidence type="ECO:0000313" key="8">
    <source>
        <dbReference type="EMBL" id="CDG83151.1"/>
    </source>
</evidence>
<evidence type="ECO:0000256" key="1">
    <source>
        <dbReference type="ARBA" id="ARBA00004651"/>
    </source>
</evidence>
<dbReference type="HOGENOM" id="CLU_081845_3_0_4"/>
<keyword evidence="4" id="KW-1133">Transmembrane helix</keyword>
<dbReference type="GO" id="GO:0005886">
    <property type="term" value="C:plasma membrane"/>
    <property type="evidence" value="ECO:0007669"/>
    <property type="project" value="UniProtKB-SubCell"/>
</dbReference>
<reference evidence="8 9" key="1">
    <citation type="journal article" date="2015" name="Genome Announc.">
        <title>Genome Sequence of Mushroom Soft-Rot Pathogen Janthinobacterium agaricidamnosum.</title>
        <authorList>
            <person name="Graupner K."/>
            <person name="Lackner G."/>
            <person name="Hertweck C."/>
        </authorList>
    </citation>
    <scope>NUCLEOTIDE SEQUENCE [LARGE SCALE GENOMIC DNA]</scope>
    <source>
        <strain evidence="9">NBRC 102515 / DSM 9628</strain>
    </source>
</reference>
<evidence type="ECO:0000313" key="9">
    <source>
        <dbReference type="Proteomes" id="UP000027604"/>
    </source>
</evidence>
<dbReference type="KEGG" id="jag:GJA_2520"/>
<keyword evidence="9" id="KW-1185">Reference proteome</keyword>
<organism evidence="8 9">
    <name type="scientific">Janthinobacterium agaricidamnosum NBRC 102515 = DSM 9628</name>
    <dbReference type="NCBI Taxonomy" id="1349767"/>
    <lineage>
        <taxon>Bacteria</taxon>
        <taxon>Pseudomonadati</taxon>
        <taxon>Pseudomonadota</taxon>
        <taxon>Betaproteobacteria</taxon>
        <taxon>Burkholderiales</taxon>
        <taxon>Oxalobacteraceae</taxon>
        <taxon>Janthinobacterium</taxon>
    </lineage>
</organism>
<dbReference type="AlphaFoldDB" id="W0V5J0"/>
<protein>
    <submittedName>
        <fullName evidence="8">Cache, type 2 domain protein</fullName>
    </submittedName>
</protein>
<dbReference type="InterPro" id="IPR033480">
    <property type="entry name" value="sCache_2"/>
</dbReference>
<dbReference type="EMBL" id="HG322949">
    <property type="protein sequence ID" value="CDG83151.1"/>
    <property type="molecule type" value="Genomic_DNA"/>
</dbReference>
<evidence type="ECO:0000256" key="4">
    <source>
        <dbReference type="ARBA" id="ARBA00022989"/>
    </source>
</evidence>
<feature type="chain" id="PRO_5004798088" evidence="6">
    <location>
        <begin position="25"/>
        <end position="157"/>
    </location>
</feature>
<dbReference type="OrthoDB" id="9178561at2"/>
<keyword evidence="2" id="KW-1003">Cell membrane</keyword>
<name>W0V5J0_9BURK</name>
<gene>
    <name evidence="8" type="ORF">GJA_2520</name>
</gene>
<dbReference type="Pfam" id="PF17200">
    <property type="entry name" value="sCache_2"/>
    <property type="match status" value="1"/>
</dbReference>
<keyword evidence="5" id="KW-0472">Membrane</keyword>
<dbReference type="RefSeq" id="WP_051780709.1">
    <property type="nucleotide sequence ID" value="NZ_BCTH01000083.1"/>
</dbReference>
<comment type="subcellular location">
    <subcellularLocation>
        <location evidence="1">Cell membrane</location>
        <topology evidence="1">Multi-pass membrane protein</topology>
    </subcellularLocation>
</comment>
<feature type="domain" description="Single Cache" evidence="7">
    <location>
        <begin position="49"/>
        <end position="143"/>
    </location>
</feature>
<dbReference type="eggNOG" id="COG4564">
    <property type="taxonomic scope" value="Bacteria"/>
</dbReference>
<evidence type="ECO:0000256" key="5">
    <source>
        <dbReference type="ARBA" id="ARBA00023136"/>
    </source>
</evidence>
<evidence type="ECO:0000256" key="3">
    <source>
        <dbReference type="ARBA" id="ARBA00022692"/>
    </source>
</evidence>
<evidence type="ECO:0000256" key="2">
    <source>
        <dbReference type="ARBA" id="ARBA00022475"/>
    </source>
</evidence>
<feature type="signal peptide" evidence="6">
    <location>
        <begin position="1"/>
        <end position="24"/>
    </location>
</feature>
<accession>W0V5J0</accession>
<evidence type="ECO:0000256" key="6">
    <source>
        <dbReference type="SAM" id="SignalP"/>
    </source>
</evidence>
<proteinExistence type="predicted"/>
<keyword evidence="6" id="KW-0732">Signal</keyword>
<dbReference type="PATRIC" id="fig|1349767.4.peg.4258"/>
<dbReference type="Gene3D" id="3.30.450.20">
    <property type="entry name" value="PAS domain"/>
    <property type="match status" value="1"/>
</dbReference>
<sequence>MSTSINTLFAGVALALFSVSAAFAADTPSSDPAVAIAMVDKGAAFLKKNGKEALITAINGKHPEFVTKDTYLTLRALDGTQLAHPTNPKLVGKNMVVLPDADGKLFRKEIIEEAKTKGKGWVDYRYNNPTTGVIEKKSTYFFKDGDVILEAGIYKGK</sequence>
<keyword evidence="3" id="KW-0812">Transmembrane</keyword>
<evidence type="ECO:0000259" key="7">
    <source>
        <dbReference type="Pfam" id="PF17200"/>
    </source>
</evidence>
<dbReference type="STRING" id="1349767.GJA_2520"/>